<dbReference type="EMBL" id="JAJJMB010005149">
    <property type="protein sequence ID" value="KAI3940432.1"/>
    <property type="molecule type" value="Genomic_DNA"/>
</dbReference>
<evidence type="ECO:0000256" key="3">
    <source>
        <dbReference type="SAM" id="MobiDB-lite"/>
    </source>
</evidence>
<proteinExistence type="inferred from homology"/>
<dbReference type="GO" id="GO:0031390">
    <property type="term" value="C:Ctf18 RFC-like complex"/>
    <property type="evidence" value="ECO:0007669"/>
    <property type="project" value="InterPro"/>
</dbReference>
<dbReference type="GO" id="GO:0006260">
    <property type="term" value="P:DNA replication"/>
    <property type="evidence" value="ECO:0007669"/>
    <property type="project" value="UniProtKB-KW"/>
</dbReference>
<evidence type="ECO:0000313" key="5">
    <source>
        <dbReference type="Proteomes" id="UP001202328"/>
    </source>
</evidence>
<dbReference type="AlphaFoldDB" id="A0AAD4XPK0"/>
<dbReference type="GO" id="GO:0000785">
    <property type="term" value="C:chromatin"/>
    <property type="evidence" value="ECO:0007669"/>
    <property type="project" value="TreeGrafter"/>
</dbReference>
<evidence type="ECO:0000256" key="2">
    <source>
        <dbReference type="ARBA" id="ARBA00022705"/>
    </source>
</evidence>
<evidence type="ECO:0000256" key="1">
    <source>
        <dbReference type="ARBA" id="ARBA00007017"/>
    </source>
</evidence>
<dbReference type="Proteomes" id="UP001202328">
    <property type="component" value="Unassembled WGS sequence"/>
</dbReference>
<dbReference type="PANTHER" id="PTHR13395:SF6">
    <property type="entry name" value="SISTER CHROMATID COHESION PROTEIN DCC1"/>
    <property type="match status" value="1"/>
</dbReference>
<reference evidence="4" key="1">
    <citation type="submission" date="2022-04" db="EMBL/GenBank/DDBJ databases">
        <title>A functionally conserved STORR gene fusion in Papaver species that diverged 16.8 million years ago.</title>
        <authorList>
            <person name="Catania T."/>
        </authorList>
    </citation>
    <scope>NUCLEOTIDE SEQUENCE</scope>
    <source>
        <strain evidence="4">S-188037</strain>
    </source>
</reference>
<dbReference type="GO" id="GO:0034088">
    <property type="term" value="P:maintenance of mitotic sister chromatid cohesion"/>
    <property type="evidence" value="ECO:0007669"/>
    <property type="project" value="TreeGrafter"/>
</dbReference>
<keyword evidence="5" id="KW-1185">Reference proteome</keyword>
<dbReference type="GO" id="GO:0000775">
    <property type="term" value="C:chromosome, centromeric region"/>
    <property type="evidence" value="ECO:0007669"/>
    <property type="project" value="TreeGrafter"/>
</dbReference>
<feature type="region of interest" description="Disordered" evidence="3">
    <location>
        <begin position="1"/>
        <end position="21"/>
    </location>
</feature>
<evidence type="ECO:0000313" key="4">
    <source>
        <dbReference type="EMBL" id="KAI3940432.1"/>
    </source>
</evidence>
<gene>
    <name evidence="4" type="ORF">MKW98_024839</name>
</gene>
<sequence length="428" mass="48531">MEEDPSKSESGGGGGGAEGIINLKPKSSMPISYHPSFGPHEDLLLLEVDEKLLPHILHQRVTVRGECDEEAVLCTSSTTYAIKFVGNSNSIFLIPPFENSEFTDENGEKGDSYKAAQVLKLASGNMELVEIAPRLGKLKSLLMENPYRSEEDSVDPMEEEEYLERGKMGLYRWEDLVAKVQASDEELRAELKALSAVEINGYWRIVDDKYIDVVLSMVLHNSVLFDWNLTSLNEDEILSVLESDGFSRRISLHILEVYGSKLDTDMDMEGKCVWRLDEKRVCVHFAKGVLKEGKMKMDRFMEEWVQKIPARMSADFEMLEGEVLVEKLGVETWVRAFSVSSLPLTPADRFAALFREKQKWEMKDLHPYIRDLRVPGVSAEAQDNLQCISFAVSVYHILSVCISYAVPHKYSRLKVYRKSVVSIQQTSI</sequence>
<dbReference type="PANTHER" id="PTHR13395">
    <property type="entry name" value="SISTER CHROMATID COHESION PROTEIN DCC1-RELATED"/>
    <property type="match status" value="1"/>
</dbReference>
<evidence type="ECO:0008006" key="6">
    <source>
        <dbReference type="Google" id="ProtNLM"/>
    </source>
</evidence>
<accession>A0AAD4XPK0</accession>
<comment type="similarity">
    <text evidence="1">Belongs to the DCC1 family.</text>
</comment>
<protein>
    <recommendedName>
        <fullName evidence="6">Sister chromatid cohesion protein DCC1</fullName>
    </recommendedName>
</protein>
<name>A0AAD4XPK0_9MAGN</name>
<dbReference type="Pfam" id="PF09724">
    <property type="entry name" value="Dcc1"/>
    <property type="match status" value="1"/>
</dbReference>
<comment type="caution">
    <text evidence="4">The sequence shown here is derived from an EMBL/GenBank/DDBJ whole genome shotgun (WGS) entry which is preliminary data.</text>
</comment>
<organism evidence="4 5">
    <name type="scientific">Papaver atlanticum</name>
    <dbReference type="NCBI Taxonomy" id="357466"/>
    <lineage>
        <taxon>Eukaryota</taxon>
        <taxon>Viridiplantae</taxon>
        <taxon>Streptophyta</taxon>
        <taxon>Embryophyta</taxon>
        <taxon>Tracheophyta</taxon>
        <taxon>Spermatophyta</taxon>
        <taxon>Magnoliopsida</taxon>
        <taxon>Ranunculales</taxon>
        <taxon>Papaveraceae</taxon>
        <taxon>Papaveroideae</taxon>
        <taxon>Papaver</taxon>
    </lineage>
</organism>
<keyword evidence="2" id="KW-0235">DNA replication</keyword>
<dbReference type="InterPro" id="IPR019128">
    <property type="entry name" value="Dcc1"/>
</dbReference>